<gene>
    <name evidence="1" type="ORF">BRAPAZ1V2_A01P22810.2</name>
</gene>
<dbReference type="EMBL" id="LS974617">
    <property type="protein sequence ID" value="CAG7888205.1"/>
    <property type="molecule type" value="Genomic_DNA"/>
</dbReference>
<evidence type="ECO:0000313" key="1">
    <source>
        <dbReference type="EMBL" id="CAG7888205.1"/>
    </source>
</evidence>
<organism evidence="1 2">
    <name type="scientific">Brassica campestris</name>
    <name type="common">Field mustard</name>
    <dbReference type="NCBI Taxonomy" id="3711"/>
    <lineage>
        <taxon>Eukaryota</taxon>
        <taxon>Viridiplantae</taxon>
        <taxon>Streptophyta</taxon>
        <taxon>Embryophyta</taxon>
        <taxon>Tracheophyta</taxon>
        <taxon>Spermatophyta</taxon>
        <taxon>Magnoliopsida</taxon>
        <taxon>eudicotyledons</taxon>
        <taxon>Gunneridae</taxon>
        <taxon>Pentapetalae</taxon>
        <taxon>rosids</taxon>
        <taxon>malvids</taxon>
        <taxon>Brassicales</taxon>
        <taxon>Brassicaceae</taxon>
        <taxon>Brassiceae</taxon>
        <taxon>Brassica</taxon>
    </lineage>
</organism>
<accession>A0A8D9LVR8</accession>
<sequence length="43" mass="4976">MHILYLLFLDLICLFLAMFVNTFSRQQFNLLSFCPASLSSTLC</sequence>
<dbReference type="Proteomes" id="UP000694005">
    <property type="component" value="Chromosome A01"/>
</dbReference>
<dbReference type="Gramene" id="A01p22810.2_BraZ1">
    <property type="protein sequence ID" value="A01p22810.2_BraZ1.CDS.1"/>
    <property type="gene ID" value="A01g22810.2_BraZ1"/>
</dbReference>
<dbReference type="AlphaFoldDB" id="A0A8D9LVR8"/>
<evidence type="ECO:0000313" key="2">
    <source>
        <dbReference type="Proteomes" id="UP000694005"/>
    </source>
</evidence>
<proteinExistence type="predicted"/>
<reference evidence="1 2" key="1">
    <citation type="submission" date="2021-07" db="EMBL/GenBank/DDBJ databases">
        <authorList>
            <consortium name="Genoscope - CEA"/>
            <person name="William W."/>
        </authorList>
    </citation>
    <scope>NUCLEOTIDE SEQUENCE [LARGE SCALE GENOMIC DNA]</scope>
</reference>
<protein>
    <submittedName>
        <fullName evidence="1">Uncharacterized protein</fullName>
    </submittedName>
</protein>
<name>A0A8D9LVR8_BRACM</name>